<accession>A0A9D4M4K6</accession>
<name>A0A9D4M4K6_DREPO</name>
<keyword evidence="2" id="KW-1185">Reference proteome</keyword>
<reference evidence="1" key="2">
    <citation type="submission" date="2020-11" db="EMBL/GenBank/DDBJ databases">
        <authorList>
            <person name="McCartney M.A."/>
            <person name="Auch B."/>
            <person name="Kono T."/>
            <person name="Mallez S."/>
            <person name="Becker A."/>
            <person name="Gohl D.M."/>
            <person name="Silverstein K.A.T."/>
            <person name="Koren S."/>
            <person name="Bechman K.B."/>
            <person name="Herman A."/>
            <person name="Abrahante J.E."/>
            <person name="Garbe J."/>
        </authorList>
    </citation>
    <scope>NUCLEOTIDE SEQUENCE</scope>
    <source>
        <strain evidence="1">Duluth1</strain>
        <tissue evidence="1">Whole animal</tissue>
    </source>
</reference>
<sequence>MANHIKSWDIQNHRLHTLDGNTIDCVTEGTGLSVCRVLMKERVEIPPRSFQMLPVEEKGYVPEVVFVDGIQGLQDISCRVVAGIVETQGDVSVCVVNDFDETVTLEAGYLFGECFPV</sequence>
<comment type="caution">
    <text evidence="1">The sequence shown here is derived from an EMBL/GenBank/DDBJ whole genome shotgun (WGS) entry which is preliminary data.</text>
</comment>
<gene>
    <name evidence="1" type="ORF">DPMN_032677</name>
</gene>
<proteinExistence type="predicted"/>
<dbReference type="Proteomes" id="UP000828390">
    <property type="component" value="Unassembled WGS sequence"/>
</dbReference>
<dbReference type="AlphaFoldDB" id="A0A9D4M4K6"/>
<evidence type="ECO:0000313" key="1">
    <source>
        <dbReference type="EMBL" id="KAH3869508.1"/>
    </source>
</evidence>
<evidence type="ECO:0000313" key="2">
    <source>
        <dbReference type="Proteomes" id="UP000828390"/>
    </source>
</evidence>
<organism evidence="1 2">
    <name type="scientific">Dreissena polymorpha</name>
    <name type="common">Zebra mussel</name>
    <name type="synonym">Mytilus polymorpha</name>
    <dbReference type="NCBI Taxonomy" id="45954"/>
    <lineage>
        <taxon>Eukaryota</taxon>
        <taxon>Metazoa</taxon>
        <taxon>Spiralia</taxon>
        <taxon>Lophotrochozoa</taxon>
        <taxon>Mollusca</taxon>
        <taxon>Bivalvia</taxon>
        <taxon>Autobranchia</taxon>
        <taxon>Heteroconchia</taxon>
        <taxon>Euheterodonta</taxon>
        <taxon>Imparidentia</taxon>
        <taxon>Neoheterodontei</taxon>
        <taxon>Myida</taxon>
        <taxon>Dreissenoidea</taxon>
        <taxon>Dreissenidae</taxon>
        <taxon>Dreissena</taxon>
    </lineage>
</organism>
<reference evidence="1" key="1">
    <citation type="journal article" date="2019" name="bioRxiv">
        <title>The Genome of the Zebra Mussel, Dreissena polymorpha: A Resource for Invasive Species Research.</title>
        <authorList>
            <person name="McCartney M.A."/>
            <person name="Auch B."/>
            <person name="Kono T."/>
            <person name="Mallez S."/>
            <person name="Zhang Y."/>
            <person name="Obille A."/>
            <person name="Becker A."/>
            <person name="Abrahante J.E."/>
            <person name="Garbe J."/>
            <person name="Badalamenti J.P."/>
            <person name="Herman A."/>
            <person name="Mangelson H."/>
            <person name="Liachko I."/>
            <person name="Sullivan S."/>
            <person name="Sone E.D."/>
            <person name="Koren S."/>
            <person name="Silverstein K.A.T."/>
            <person name="Beckman K.B."/>
            <person name="Gohl D.M."/>
        </authorList>
    </citation>
    <scope>NUCLEOTIDE SEQUENCE</scope>
    <source>
        <strain evidence="1">Duluth1</strain>
        <tissue evidence="1">Whole animal</tissue>
    </source>
</reference>
<dbReference type="EMBL" id="JAIWYP010000002">
    <property type="protein sequence ID" value="KAH3869508.1"/>
    <property type="molecule type" value="Genomic_DNA"/>
</dbReference>
<protein>
    <submittedName>
        <fullName evidence="1">Uncharacterized protein</fullName>
    </submittedName>
</protein>